<dbReference type="InterPro" id="IPR042099">
    <property type="entry name" value="ANL_N_sf"/>
</dbReference>
<evidence type="ECO:0000313" key="6">
    <source>
        <dbReference type="Proteomes" id="UP000240243"/>
    </source>
</evidence>
<proteinExistence type="inferred from homology"/>
<keyword evidence="5" id="KW-0808">Transferase</keyword>
<dbReference type="Proteomes" id="UP000240243">
    <property type="component" value="Unassembled WGS sequence"/>
</dbReference>
<dbReference type="PANTHER" id="PTHR22754">
    <property type="entry name" value="DISCO-INTERACTING PROTEIN 2 DIP2 -RELATED"/>
    <property type="match status" value="1"/>
</dbReference>
<dbReference type="PANTHER" id="PTHR22754:SF32">
    <property type="entry name" value="DISCO-INTERACTING PROTEIN 2"/>
    <property type="match status" value="1"/>
</dbReference>
<reference evidence="5 6" key="1">
    <citation type="submission" date="2018-03" db="EMBL/GenBank/DDBJ databases">
        <title>The draft genome of Zobellella sp. 59N8.</title>
        <authorList>
            <person name="Liu L."/>
            <person name="Li L."/>
            <person name="Zhang X."/>
            <person name="Liang L."/>
            <person name="Wang T."/>
        </authorList>
    </citation>
    <scope>NUCLEOTIDE SEQUENCE [LARGE SCALE GENOMIC DNA]</scope>
    <source>
        <strain evidence="5 6">59N8</strain>
    </source>
</reference>
<dbReference type="SUPFAM" id="SSF69593">
    <property type="entry name" value="Glycerol-3-phosphate (1)-acyltransferase"/>
    <property type="match status" value="1"/>
</dbReference>
<dbReference type="GO" id="GO:0006633">
    <property type="term" value="P:fatty acid biosynthetic process"/>
    <property type="evidence" value="ECO:0007669"/>
    <property type="project" value="TreeGrafter"/>
</dbReference>
<evidence type="ECO:0000256" key="1">
    <source>
        <dbReference type="ARBA" id="ARBA00006432"/>
    </source>
</evidence>
<dbReference type="GO" id="GO:0016746">
    <property type="term" value="F:acyltransferase activity"/>
    <property type="evidence" value="ECO:0007669"/>
    <property type="project" value="UniProtKB-KW"/>
</dbReference>
<feature type="domain" description="Carrier" evidence="4">
    <location>
        <begin position="38"/>
        <end position="114"/>
    </location>
</feature>
<evidence type="ECO:0000256" key="3">
    <source>
        <dbReference type="SAM" id="MobiDB-lite"/>
    </source>
</evidence>
<dbReference type="AlphaFoldDB" id="A0A2P7RCG3"/>
<dbReference type="Pfam" id="PF00550">
    <property type="entry name" value="PP-binding"/>
    <property type="match status" value="1"/>
</dbReference>
<dbReference type="Pfam" id="PF00501">
    <property type="entry name" value="AMP-binding"/>
    <property type="match status" value="1"/>
</dbReference>
<dbReference type="CDD" id="cd05931">
    <property type="entry name" value="FAAL"/>
    <property type="match status" value="1"/>
</dbReference>
<dbReference type="GO" id="GO:0005886">
    <property type="term" value="C:plasma membrane"/>
    <property type="evidence" value="ECO:0007669"/>
    <property type="project" value="TreeGrafter"/>
</dbReference>
<dbReference type="SUPFAM" id="SSF56801">
    <property type="entry name" value="Acetyl-CoA synthetase-like"/>
    <property type="match status" value="1"/>
</dbReference>
<dbReference type="Gene3D" id="3.40.50.12780">
    <property type="entry name" value="N-terminal domain of ligase-like"/>
    <property type="match status" value="1"/>
</dbReference>
<dbReference type="PROSITE" id="PS50075">
    <property type="entry name" value="CARRIER"/>
    <property type="match status" value="1"/>
</dbReference>
<dbReference type="Gene3D" id="3.30.300.30">
    <property type="match status" value="1"/>
</dbReference>
<dbReference type="SUPFAM" id="SSF47336">
    <property type="entry name" value="ACP-like"/>
    <property type="match status" value="1"/>
</dbReference>
<dbReference type="OrthoDB" id="9757559at2"/>
<dbReference type="InterPro" id="IPR040097">
    <property type="entry name" value="FAAL/FAAC"/>
</dbReference>
<keyword evidence="6" id="KW-1185">Reference proteome</keyword>
<dbReference type="InterPro" id="IPR002123">
    <property type="entry name" value="Plipid/glycerol_acylTrfase"/>
</dbReference>
<organism evidence="5 6">
    <name type="scientific">Zobellella endophytica</name>
    <dbReference type="NCBI Taxonomy" id="2116700"/>
    <lineage>
        <taxon>Bacteria</taxon>
        <taxon>Pseudomonadati</taxon>
        <taxon>Pseudomonadota</taxon>
        <taxon>Gammaproteobacteria</taxon>
        <taxon>Aeromonadales</taxon>
        <taxon>Aeromonadaceae</taxon>
        <taxon>Zobellella</taxon>
    </lineage>
</organism>
<dbReference type="CDD" id="cd07989">
    <property type="entry name" value="LPLAT_AGPAT-like"/>
    <property type="match status" value="1"/>
</dbReference>
<dbReference type="InterPro" id="IPR009081">
    <property type="entry name" value="PP-bd_ACP"/>
</dbReference>
<feature type="region of interest" description="Disordered" evidence="3">
    <location>
        <begin position="114"/>
        <end position="139"/>
    </location>
</feature>
<dbReference type="Gene3D" id="1.10.1200.10">
    <property type="entry name" value="ACP-like"/>
    <property type="match status" value="1"/>
</dbReference>
<evidence type="ECO:0000259" key="4">
    <source>
        <dbReference type="PROSITE" id="PS50075"/>
    </source>
</evidence>
<gene>
    <name evidence="5" type="ORF">C7H85_03295</name>
</gene>
<dbReference type="InterPro" id="IPR045851">
    <property type="entry name" value="AMP-bd_C_sf"/>
</dbReference>
<dbReference type="GO" id="GO:0071766">
    <property type="term" value="P:Actinobacterium-type cell wall biogenesis"/>
    <property type="evidence" value="ECO:0007669"/>
    <property type="project" value="UniProtKB-ARBA"/>
</dbReference>
<evidence type="ECO:0000256" key="2">
    <source>
        <dbReference type="ARBA" id="ARBA00022598"/>
    </source>
</evidence>
<accession>A0A2P7RCG3</accession>
<comment type="similarity">
    <text evidence="1">Belongs to the ATP-dependent AMP-binding enzyme family.</text>
</comment>
<dbReference type="Pfam" id="PF01553">
    <property type="entry name" value="Acyltransferase"/>
    <property type="match status" value="1"/>
</dbReference>
<evidence type="ECO:0000313" key="5">
    <source>
        <dbReference type="EMBL" id="PSJ47852.1"/>
    </source>
</evidence>
<name>A0A2P7RCG3_9GAMM</name>
<keyword evidence="2" id="KW-0436">Ligase</keyword>
<dbReference type="InterPro" id="IPR000873">
    <property type="entry name" value="AMP-dep_synth/lig_dom"/>
</dbReference>
<dbReference type="PROSITE" id="PS00455">
    <property type="entry name" value="AMP_BINDING"/>
    <property type="match status" value="1"/>
</dbReference>
<feature type="region of interest" description="Disordered" evidence="3">
    <location>
        <begin position="1"/>
        <end position="34"/>
    </location>
</feature>
<dbReference type="FunFam" id="3.40.50.12780:FF:000013">
    <property type="entry name" value="Long-chain-fatty-acid--AMP ligase FadD32"/>
    <property type="match status" value="1"/>
</dbReference>
<keyword evidence="5" id="KW-0012">Acyltransferase</keyword>
<dbReference type="EMBL" id="PXYG01000001">
    <property type="protein sequence ID" value="PSJ47852.1"/>
    <property type="molecule type" value="Genomic_DNA"/>
</dbReference>
<dbReference type="GO" id="GO:0016874">
    <property type="term" value="F:ligase activity"/>
    <property type="evidence" value="ECO:0007669"/>
    <property type="project" value="UniProtKB-KW"/>
</dbReference>
<dbReference type="InterPro" id="IPR020845">
    <property type="entry name" value="AMP-binding_CS"/>
</dbReference>
<dbReference type="SMART" id="SM00563">
    <property type="entry name" value="PlsC"/>
    <property type="match status" value="1"/>
</dbReference>
<dbReference type="InterPro" id="IPR036736">
    <property type="entry name" value="ACP-like_sf"/>
</dbReference>
<dbReference type="GO" id="GO:0070566">
    <property type="term" value="F:adenylyltransferase activity"/>
    <property type="evidence" value="ECO:0007669"/>
    <property type="project" value="TreeGrafter"/>
</dbReference>
<comment type="caution">
    <text evidence="5">The sequence shown here is derived from an EMBL/GenBank/DDBJ whole genome shotgun (WGS) entry which is preliminary data.</text>
</comment>
<sequence length="963" mass="104323">MPPHLDPHPASGVIHRNQGDPVQDEDNSPRQDGPHAQRLLELVDQTLRDLQPDAPAMPPARLDSTLDQDLALDSLSRMELLLRIEQAFALDLPEDTLQRADTVRDLLLAIEQAPRAAARGRPKQATAPGPTPPDDDDKALTTASTLLEVLDWHERAHPQRVQSILVTDESDQPLSYGELAAGSRRVAAALQQAGVAPGQAVAIMLPTSLAYFHCYFGILLMGAIPVPIYPPARASQLEDHVLRHAGILANAAAVLLITVPEAKVVARLLQARVPGLRRLATPEQMVAPAESLLPVEIRGEDTAFIQYTSGSTGNPKGVVLSHANLLANIRAMQQVLAASPRDVFVSWLPLYHDMGLIGAFLGSLCVGFPLVVMSPLTFLARPERWLWAIHRYRGTLSAAPNFAYELCLKRIAPAALEGLDLSHWRLAFNGAEAVSPDTLRRFTERFTPYGLRPEAVTPVYGLAEASVGLLFPPLGRGPVIDGIRREPLALEHRALPAAEGDQGAQRFVSCGVPLPGHAIRIVDEAGQEVTERIEGRLEFKGPSATRGYFRNSEATAGLFHDGWLDTGDRAYVAAGEVYLTGRVKDMVIRGGRNLYPQEIEDRVAAVEGVRKGGVAVFGSPDPATGTERLVVLAETRLDGGALDRLRQEVVKAVLGVLGEPPDEVVLAPPHTVLKTSSGKVRRAACRNLYQQGGIGKAAPTARFQLLRLGVGSAALWLRRLGGQLARAAFALHAMLMLGLLAPPTWLATLATRSPAFAWRLGGRAARWLLRLTGTPFRVAGLERLPAGPCVLVCNHASYLDGLLLVAALPRPYAFIAKRELGEQFVAGRYLKKLGVEFVERVELRRSVEDANRMAELVKGGRSLLVFPEGTFIARPGLLPFHLGGFLAAAGASVPVVPVTIRGSRWVLPASRWWPRHGALEVEVGAPLPPRQEDEEVFAAAVRLRQAARAWIAQQLATTEQEEE</sequence>
<protein>
    <submittedName>
        <fullName evidence="5">Acyl-phosphate glycerol 3-phosphate acyltransferase</fullName>
    </submittedName>
</protein>
<dbReference type="RefSeq" id="WP_106728263.1">
    <property type="nucleotide sequence ID" value="NZ_PXYG01000001.1"/>
</dbReference>